<name>A0A1V9XK61_9ACAR</name>
<keyword evidence="2" id="KW-1185">Reference proteome</keyword>
<dbReference type="Proteomes" id="UP000192247">
    <property type="component" value="Unassembled WGS sequence"/>
</dbReference>
<dbReference type="AlphaFoldDB" id="A0A1V9XK61"/>
<comment type="caution">
    <text evidence="1">The sequence shown here is derived from an EMBL/GenBank/DDBJ whole genome shotgun (WGS) entry which is preliminary data.</text>
</comment>
<sequence>MMWCCDLCYRATMDFRITHFEVFQWMPSNN</sequence>
<dbReference type="InParanoid" id="A0A1V9XK61"/>
<evidence type="ECO:0000313" key="1">
    <source>
        <dbReference type="EMBL" id="OQR73821.1"/>
    </source>
</evidence>
<gene>
    <name evidence="1" type="ORF">BIW11_09494</name>
</gene>
<proteinExistence type="predicted"/>
<protein>
    <submittedName>
        <fullName evidence="1">Uncharacterized protein</fullName>
    </submittedName>
</protein>
<reference evidence="1 2" key="1">
    <citation type="journal article" date="2017" name="Gigascience">
        <title>Draft genome of the honey bee ectoparasitic mite, Tropilaelaps mercedesae, is shaped by the parasitic life history.</title>
        <authorList>
            <person name="Dong X."/>
            <person name="Armstrong S.D."/>
            <person name="Xia D."/>
            <person name="Makepeace B.L."/>
            <person name="Darby A.C."/>
            <person name="Kadowaki T."/>
        </authorList>
    </citation>
    <scope>NUCLEOTIDE SEQUENCE [LARGE SCALE GENOMIC DNA]</scope>
    <source>
        <strain evidence="1">Wuxi-XJTLU</strain>
    </source>
</reference>
<dbReference type="EMBL" id="MNPL01009213">
    <property type="protein sequence ID" value="OQR73821.1"/>
    <property type="molecule type" value="Genomic_DNA"/>
</dbReference>
<accession>A0A1V9XK61</accession>
<organism evidence="1 2">
    <name type="scientific">Tropilaelaps mercedesae</name>
    <dbReference type="NCBI Taxonomy" id="418985"/>
    <lineage>
        <taxon>Eukaryota</taxon>
        <taxon>Metazoa</taxon>
        <taxon>Ecdysozoa</taxon>
        <taxon>Arthropoda</taxon>
        <taxon>Chelicerata</taxon>
        <taxon>Arachnida</taxon>
        <taxon>Acari</taxon>
        <taxon>Parasitiformes</taxon>
        <taxon>Mesostigmata</taxon>
        <taxon>Gamasina</taxon>
        <taxon>Dermanyssoidea</taxon>
        <taxon>Laelapidae</taxon>
        <taxon>Tropilaelaps</taxon>
    </lineage>
</organism>
<evidence type="ECO:0000313" key="2">
    <source>
        <dbReference type="Proteomes" id="UP000192247"/>
    </source>
</evidence>